<protein>
    <submittedName>
        <fullName evidence="1">Uncharacterized protein</fullName>
    </submittedName>
</protein>
<dbReference type="Proteomes" id="UP000886595">
    <property type="component" value="Unassembled WGS sequence"/>
</dbReference>
<organism evidence="1 2">
    <name type="scientific">Brassica carinata</name>
    <name type="common">Ethiopian mustard</name>
    <name type="synonym">Abyssinian cabbage</name>
    <dbReference type="NCBI Taxonomy" id="52824"/>
    <lineage>
        <taxon>Eukaryota</taxon>
        <taxon>Viridiplantae</taxon>
        <taxon>Streptophyta</taxon>
        <taxon>Embryophyta</taxon>
        <taxon>Tracheophyta</taxon>
        <taxon>Spermatophyta</taxon>
        <taxon>Magnoliopsida</taxon>
        <taxon>eudicotyledons</taxon>
        <taxon>Gunneridae</taxon>
        <taxon>Pentapetalae</taxon>
        <taxon>rosids</taxon>
        <taxon>malvids</taxon>
        <taxon>Brassicales</taxon>
        <taxon>Brassicaceae</taxon>
        <taxon>Brassiceae</taxon>
        <taxon>Brassica</taxon>
    </lineage>
</organism>
<evidence type="ECO:0000313" key="2">
    <source>
        <dbReference type="Proteomes" id="UP000886595"/>
    </source>
</evidence>
<dbReference type="EMBL" id="JAAMPC010000004">
    <property type="protein sequence ID" value="KAG2314171.1"/>
    <property type="molecule type" value="Genomic_DNA"/>
</dbReference>
<dbReference type="AlphaFoldDB" id="A0A8X7VMT8"/>
<gene>
    <name evidence="1" type="ORF">Bca52824_017293</name>
</gene>
<reference evidence="1 2" key="1">
    <citation type="submission" date="2020-02" db="EMBL/GenBank/DDBJ databases">
        <authorList>
            <person name="Ma Q."/>
            <person name="Huang Y."/>
            <person name="Song X."/>
            <person name="Pei D."/>
        </authorList>
    </citation>
    <scope>NUCLEOTIDE SEQUENCE [LARGE SCALE GENOMIC DNA]</scope>
    <source>
        <strain evidence="1">Sxm20200214</strain>
        <tissue evidence="1">Leaf</tissue>
    </source>
</reference>
<comment type="caution">
    <text evidence="1">The sequence shown here is derived from an EMBL/GenBank/DDBJ whole genome shotgun (WGS) entry which is preliminary data.</text>
</comment>
<evidence type="ECO:0000313" key="1">
    <source>
        <dbReference type="EMBL" id="KAG2314171.1"/>
    </source>
</evidence>
<keyword evidence="2" id="KW-1185">Reference proteome</keyword>
<sequence length="89" mass="10110">MRDTKVLNISIGDRHTRASKVVGTAQWSGQIPELGLVCNQRPQIQDVIMRAKSDVAVITKQCCYRLGNWNIIDRDIVLLQTINSHFTLF</sequence>
<proteinExistence type="predicted"/>
<accession>A0A8X7VMT8</accession>
<name>A0A8X7VMT8_BRACI</name>